<keyword evidence="3" id="KW-0560">Oxidoreductase</keyword>
<dbReference type="SMART" id="SM01092">
    <property type="entry name" value="CO_deh_flav_C"/>
    <property type="match status" value="1"/>
</dbReference>
<dbReference type="Gene3D" id="3.30.390.50">
    <property type="entry name" value="CO dehydrogenase flavoprotein, C-terminal domain"/>
    <property type="match status" value="1"/>
</dbReference>
<dbReference type="GO" id="GO:0071949">
    <property type="term" value="F:FAD binding"/>
    <property type="evidence" value="ECO:0007669"/>
    <property type="project" value="InterPro"/>
</dbReference>
<evidence type="ECO:0000256" key="2">
    <source>
        <dbReference type="ARBA" id="ARBA00022827"/>
    </source>
</evidence>
<dbReference type="InterPro" id="IPR016169">
    <property type="entry name" value="FAD-bd_PCMH_sub2"/>
</dbReference>
<dbReference type="PANTHER" id="PTHR42659">
    <property type="entry name" value="XANTHINE DEHYDROGENASE SUBUNIT C-RELATED"/>
    <property type="match status" value="1"/>
</dbReference>
<dbReference type="InterPro" id="IPR016166">
    <property type="entry name" value="FAD-bd_PCMH"/>
</dbReference>
<comment type="caution">
    <text evidence="5">The sequence shown here is derived from an EMBL/GenBank/DDBJ whole genome shotgun (WGS) entry which is preliminary data.</text>
</comment>
<dbReference type="Proteomes" id="UP000777784">
    <property type="component" value="Unassembled WGS sequence"/>
</dbReference>
<dbReference type="EMBL" id="JAHJDP010000084">
    <property type="protein sequence ID" value="MBU2692057.1"/>
    <property type="molecule type" value="Genomic_DNA"/>
</dbReference>
<dbReference type="AlphaFoldDB" id="A0A948RYQ4"/>
<accession>A0A948RYQ4</accession>
<dbReference type="PANTHER" id="PTHR42659:SF2">
    <property type="entry name" value="XANTHINE DEHYDROGENASE SUBUNIT C-RELATED"/>
    <property type="match status" value="1"/>
</dbReference>
<keyword evidence="2" id="KW-0274">FAD</keyword>
<dbReference type="InterPro" id="IPR051312">
    <property type="entry name" value="Diverse_Substr_Oxidored"/>
</dbReference>
<evidence type="ECO:0000256" key="3">
    <source>
        <dbReference type="ARBA" id="ARBA00023002"/>
    </source>
</evidence>
<organism evidence="5 6">
    <name type="scientific">Eiseniibacteriota bacterium</name>
    <dbReference type="NCBI Taxonomy" id="2212470"/>
    <lineage>
        <taxon>Bacteria</taxon>
        <taxon>Candidatus Eiseniibacteriota</taxon>
    </lineage>
</organism>
<sequence>MIRALAPRSLEEAIYCLTENPDLIPAAGCTDLMVTQHVMGLDATGVMDLLRIPRLRGIRRYPGGWEIGATTTFSDISRSRRLHAALPALTVAASHIGAWQIQNRATLGGNIANASPAGDSLPVLLSLGARIVAAGSEGLREIPYESFHTGYRKTALSKGEIIAWVHIPDPLPESIQFFRKVGTRQAQSISKIALALCAAYRNGRIESVRIGAGSIAPVPIRLYKTEQLLTGRPGDPAAADEAAAAAMNEVTPIDDVRSTAEYRRYVLGRLVRRMVLRLGGYL</sequence>
<dbReference type="GO" id="GO:0016491">
    <property type="term" value="F:oxidoreductase activity"/>
    <property type="evidence" value="ECO:0007669"/>
    <property type="project" value="UniProtKB-KW"/>
</dbReference>
<dbReference type="Gene3D" id="3.30.465.10">
    <property type="match status" value="1"/>
</dbReference>
<feature type="domain" description="FAD-binding PCMH-type" evidence="4">
    <location>
        <begin position="1"/>
        <end position="172"/>
    </location>
</feature>
<name>A0A948RYQ4_UNCEI</name>
<dbReference type="Pfam" id="PF03450">
    <property type="entry name" value="CO_deh_flav_C"/>
    <property type="match status" value="1"/>
</dbReference>
<evidence type="ECO:0000313" key="5">
    <source>
        <dbReference type="EMBL" id="MBU2692057.1"/>
    </source>
</evidence>
<dbReference type="PROSITE" id="PS51387">
    <property type="entry name" value="FAD_PCMH"/>
    <property type="match status" value="1"/>
</dbReference>
<gene>
    <name evidence="5" type="ORF">KJ970_14145</name>
</gene>
<evidence type="ECO:0000256" key="1">
    <source>
        <dbReference type="ARBA" id="ARBA00022630"/>
    </source>
</evidence>
<evidence type="ECO:0000259" key="4">
    <source>
        <dbReference type="PROSITE" id="PS51387"/>
    </source>
</evidence>
<protein>
    <submittedName>
        <fullName evidence="5">Xanthine dehydrogenase family protein subunit M</fullName>
    </submittedName>
</protein>
<dbReference type="InterPro" id="IPR036683">
    <property type="entry name" value="CO_DH_flav_C_dom_sf"/>
</dbReference>
<proteinExistence type="predicted"/>
<dbReference type="InterPro" id="IPR005107">
    <property type="entry name" value="CO_DH_flav_C"/>
</dbReference>
<reference evidence="5" key="1">
    <citation type="submission" date="2021-05" db="EMBL/GenBank/DDBJ databases">
        <title>Energy efficiency and biological interactions define the core microbiome of deep oligotrophic groundwater.</title>
        <authorList>
            <person name="Mehrshad M."/>
            <person name="Lopez-Fernandez M."/>
            <person name="Bell E."/>
            <person name="Bernier-Latmani R."/>
            <person name="Bertilsson S."/>
            <person name="Dopson M."/>
        </authorList>
    </citation>
    <scope>NUCLEOTIDE SEQUENCE</scope>
    <source>
        <strain evidence="5">Modern_marine.mb.64</strain>
    </source>
</reference>
<dbReference type="Pfam" id="PF00941">
    <property type="entry name" value="FAD_binding_5"/>
    <property type="match status" value="1"/>
</dbReference>
<keyword evidence="1" id="KW-0285">Flavoprotein</keyword>
<dbReference type="InterPro" id="IPR036318">
    <property type="entry name" value="FAD-bd_PCMH-like_sf"/>
</dbReference>
<dbReference type="SUPFAM" id="SSF56176">
    <property type="entry name" value="FAD-binding/transporter-associated domain-like"/>
    <property type="match status" value="1"/>
</dbReference>
<dbReference type="InterPro" id="IPR002346">
    <property type="entry name" value="Mopterin_DH_FAD-bd"/>
</dbReference>
<dbReference type="SUPFAM" id="SSF55447">
    <property type="entry name" value="CO dehydrogenase flavoprotein C-terminal domain-like"/>
    <property type="match status" value="1"/>
</dbReference>
<evidence type="ECO:0000313" key="6">
    <source>
        <dbReference type="Proteomes" id="UP000777784"/>
    </source>
</evidence>